<dbReference type="GO" id="GO:0004386">
    <property type="term" value="F:helicase activity"/>
    <property type="evidence" value="ECO:0007669"/>
    <property type="project" value="UniProtKB-KW"/>
</dbReference>
<dbReference type="InterPro" id="IPR006500">
    <property type="entry name" value="Helicase_put_C_phage/plasmid"/>
</dbReference>
<dbReference type="GO" id="GO:0005524">
    <property type="term" value="F:ATP binding"/>
    <property type="evidence" value="ECO:0007669"/>
    <property type="project" value="UniProtKB-KW"/>
</dbReference>
<dbReference type="PANTHER" id="PTHR35372">
    <property type="entry name" value="ATP BINDING PROTEIN-RELATED"/>
    <property type="match status" value="1"/>
</dbReference>
<dbReference type="InterPro" id="IPR045455">
    <property type="entry name" value="NrS-1_pol-like_helicase"/>
</dbReference>
<gene>
    <name evidence="5" type="ORF">K8V65_07635</name>
</gene>
<dbReference type="Pfam" id="PF19263">
    <property type="entry name" value="DUF5906"/>
    <property type="match status" value="1"/>
</dbReference>
<dbReference type="InterPro" id="IPR014015">
    <property type="entry name" value="Helicase_SF3_DNA-vir"/>
</dbReference>
<protein>
    <submittedName>
        <fullName evidence="5">Phage/plasmid primase, P4 family</fullName>
    </submittedName>
</protein>
<keyword evidence="2" id="KW-0378">Hydrolase</keyword>
<dbReference type="SUPFAM" id="SSF52540">
    <property type="entry name" value="P-loop containing nucleoside triphosphate hydrolases"/>
    <property type="match status" value="1"/>
</dbReference>
<organism evidence="5 6">
    <name type="scientific">Megamonas hypermegale</name>
    <dbReference type="NCBI Taxonomy" id="158847"/>
    <lineage>
        <taxon>Bacteria</taxon>
        <taxon>Bacillati</taxon>
        <taxon>Bacillota</taxon>
        <taxon>Negativicutes</taxon>
        <taxon>Selenomonadales</taxon>
        <taxon>Selenomonadaceae</taxon>
        <taxon>Megamonas</taxon>
    </lineage>
</organism>
<dbReference type="PANTHER" id="PTHR35372:SF2">
    <property type="entry name" value="SF3 HELICASE DOMAIN-CONTAINING PROTEIN"/>
    <property type="match status" value="1"/>
</dbReference>
<dbReference type="NCBIfam" id="TIGR01613">
    <property type="entry name" value="primase_Cterm"/>
    <property type="match status" value="1"/>
</dbReference>
<evidence type="ECO:0000313" key="5">
    <source>
        <dbReference type="EMBL" id="HJF85513.1"/>
    </source>
</evidence>
<dbReference type="SMART" id="SM00885">
    <property type="entry name" value="D5_N"/>
    <property type="match status" value="1"/>
</dbReference>
<dbReference type="SMART" id="SM00942">
    <property type="entry name" value="PriCT_1"/>
    <property type="match status" value="1"/>
</dbReference>
<reference evidence="5" key="1">
    <citation type="journal article" date="2021" name="PeerJ">
        <title>Extensive microbial diversity within the chicken gut microbiome revealed by metagenomics and culture.</title>
        <authorList>
            <person name="Gilroy R."/>
            <person name="Ravi A."/>
            <person name="Getino M."/>
            <person name="Pursley I."/>
            <person name="Horton D.L."/>
            <person name="Alikhan N.F."/>
            <person name="Baker D."/>
            <person name="Gharbi K."/>
            <person name="Hall N."/>
            <person name="Watson M."/>
            <person name="Adriaenssens E.M."/>
            <person name="Foster-Nyarko E."/>
            <person name="Jarju S."/>
            <person name="Secka A."/>
            <person name="Antonio M."/>
            <person name="Oren A."/>
            <person name="Chaudhuri R.R."/>
            <person name="La Ragione R."/>
            <person name="Hildebrand F."/>
            <person name="Pallen M.J."/>
        </authorList>
    </citation>
    <scope>NUCLEOTIDE SEQUENCE</scope>
    <source>
        <strain evidence="5">7318</strain>
    </source>
</reference>
<reference evidence="5" key="2">
    <citation type="submission" date="2021-09" db="EMBL/GenBank/DDBJ databases">
        <authorList>
            <person name="Gilroy R."/>
        </authorList>
    </citation>
    <scope>NUCLEOTIDE SEQUENCE</scope>
    <source>
        <strain evidence="5">7318</strain>
    </source>
</reference>
<dbReference type="Pfam" id="PF08708">
    <property type="entry name" value="PriCT_1"/>
    <property type="match status" value="1"/>
</dbReference>
<dbReference type="Gene3D" id="3.40.50.300">
    <property type="entry name" value="P-loop containing nucleotide triphosphate hydrolases"/>
    <property type="match status" value="1"/>
</dbReference>
<dbReference type="InterPro" id="IPR014818">
    <property type="entry name" value="Phage/plasmid_primase_P4_C"/>
</dbReference>
<keyword evidence="3" id="KW-0067">ATP-binding</keyword>
<dbReference type="InterPro" id="IPR051620">
    <property type="entry name" value="ORF904-like_C"/>
</dbReference>
<dbReference type="EMBL" id="DYVR01000211">
    <property type="protein sequence ID" value="HJF85513.1"/>
    <property type="molecule type" value="Genomic_DNA"/>
</dbReference>
<sequence length="784" mass="87693">MFKFILSVAKTRQNPKNRVFSDTVEVTSADELKVSCLFDHVGAVLRDGYRSNKDFVTSNVVIMDCDNEDDNPETWVTPEKVTEDLPGVEFAVVPSRHNMLPKGDKEPRPKFHVYFPIRDCADIETYVGLKAELLRRCPYFDSNAKDAARMIFGVENPEVTVYNEGEGSLTVDDYINSNPLEPASDSPAEHVTASLPVLGDSFVIPEGRRNTTVFKKAISTYVRYGISDEATSIIFSFAGRCEPPLEESELATIIQSARGYAEDFVTSDGYIPPEVYNRLKGEYEPDDYTDVGEAKVFVEVFGNIIKYSPETRYIVYNGVYWEESEEQARIFAQQLTDLQMQDADSLLNFWQSELKEAGARAVLDEKLTTRQIASALTAKQKFIYGQYQRAVQYKAFVLKRRGTWTINAMLKEAAPHLTIAVGTLDSETYLLNTPAGTYDLREGTDRVCPHKAKDYITKVTAVSPSDEGMELWEAMLDVVFCGDQDLKRYVQQLAGFAAIGGVFAENLIIAYGEGRNGKSTLFNVIARVLGSYSGSLSADVLTNSCRRNIKPELAELRGKRLVIASELEEGNGLNTAVLKQLCSTDPIYAEPKYRRPFSFIPTHLAVLCTNHLPSIGTMDTGTWRRIKVVPFNAVIQGDSEVKNYTEYLFKSAGGAILKWIMDGSKMVIENGYKIEVPDAVKSVVEEYRATNNDFQEFLDSCCNVGDGYSIPSGELYTAYRSYATSQGFFPKNKQNFYSNLERAGFSKRRVTRGVVVMGLTLKTEPAPYYPPRPELPEGMEVPVV</sequence>
<dbReference type="InterPro" id="IPR014820">
    <property type="entry name" value="PriCT_1"/>
</dbReference>
<feature type="domain" description="SF3 helicase" evidence="4">
    <location>
        <begin position="485"/>
        <end position="644"/>
    </location>
</feature>
<evidence type="ECO:0000256" key="2">
    <source>
        <dbReference type="ARBA" id="ARBA00022801"/>
    </source>
</evidence>
<dbReference type="PROSITE" id="PS51206">
    <property type="entry name" value="SF3_HELICASE_1"/>
    <property type="match status" value="1"/>
</dbReference>
<comment type="caution">
    <text evidence="5">The sequence shown here is derived from an EMBL/GenBank/DDBJ whole genome shotgun (WGS) entry which is preliminary data.</text>
</comment>
<evidence type="ECO:0000259" key="4">
    <source>
        <dbReference type="PROSITE" id="PS51206"/>
    </source>
</evidence>
<evidence type="ECO:0000313" key="6">
    <source>
        <dbReference type="Proteomes" id="UP000780768"/>
    </source>
</evidence>
<proteinExistence type="predicted"/>
<evidence type="ECO:0000256" key="1">
    <source>
        <dbReference type="ARBA" id="ARBA00022741"/>
    </source>
</evidence>
<evidence type="ECO:0000256" key="3">
    <source>
        <dbReference type="ARBA" id="ARBA00022840"/>
    </source>
</evidence>
<accession>A0A921L894</accession>
<dbReference type="GO" id="GO:0016787">
    <property type="term" value="F:hydrolase activity"/>
    <property type="evidence" value="ECO:0007669"/>
    <property type="project" value="UniProtKB-KW"/>
</dbReference>
<dbReference type="InterPro" id="IPR027417">
    <property type="entry name" value="P-loop_NTPase"/>
</dbReference>
<name>A0A921L894_9FIRM</name>
<dbReference type="AlphaFoldDB" id="A0A921L894"/>
<dbReference type="Proteomes" id="UP000780768">
    <property type="component" value="Unassembled WGS sequence"/>
</dbReference>
<keyword evidence="1" id="KW-0547">Nucleotide-binding</keyword>
<dbReference type="Pfam" id="PF08706">
    <property type="entry name" value="D5_N"/>
    <property type="match status" value="1"/>
</dbReference>